<keyword evidence="1" id="KW-0472">Membrane</keyword>
<accession>A0A2K3M8W9</accession>
<dbReference type="Proteomes" id="UP000236291">
    <property type="component" value="Unassembled WGS sequence"/>
</dbReference>
<reference evidence="2 3" key="2">
    <citation type="journal article" date="2017" name="Front. Plant Sci.">
        <title>Gene Classification and Mining of Molecular Markers Useful in Red Clover (Trifolium pratense) Breeding.</title>
        <authorList>
            <person name="Istvanek J."/>
            <person name="Dluhosova J."/>
            <person name="Dluhos P."/>
            <person name="Patkova L."/>
            <person name="Nedelnik J."/>
            <person name="Repkova J."/>
        </authorList>
    </citation>
    <scope>NUCLEOTIDE SEQUENCE [LARGE SCALE GENOMIC DNA]</scope>
    <source>
        <strain evidence="3">cv. Tatra</strain>
        <tissue evidence="2">Young leaves</tissue>
    </source>
</reference>
<dbReference type="AlphaFoldDB" id="A0A2K3M8W9"/>
<proteinExistence type="predicted"/>
<reference evidence="2 3" key="1">
    <citation type="journal article" date="2014" name="Am. J. Bot.">
        <title>Genome assembly and annotation for red clover (Trifolium pratense; Fabaceae).</title>
        <authorList>
            <person name="Istvanek J."/>
            <person name="Jaros M."/>
            <person name="Krenek A."/>
            <person name="Repkova J."/>
        </authorList>
    </citation>
    <scope>NUCLEOTIDE SEQUENCE [LARGE SCALE GENOMIC DNA]</scope>
    <source>
        <strain evidence="3">cv. Tatra</strain>
        <tissue evidence="2">Young leaves</tissue>
    </source>
</reference>
<evidence type="ECO:0000313" key="2">
    <source>
        <dbReference type="EMBL" id="PNX87225.1"/>
    </source>
</evidence>
<evidence type="ECO:0000256" key="1">
    <source>
        <dbReference type="SAM" id="Phobius"/>
    </source>
</evidence>
<gene>
    <name evidence="2" type="ORF">L195_g043311</name>
</gene>
<dbReference type="EMBL" id="ASHM01053315">
    <property type="protein sequence ID" value="PNX87225.1"/>
    <property type="molecule type" value="Genomic_DNA"/>
</dbReference>
<sequence length="68" mass="7436">MQAREPVYVSSFGPLCMIFVAFLEVFLLGEQLLFGRLIGAIVICVDSIVPCGGEPDMSLGHHKTPKTR</sequence>
<dbReference type="STRING" id="57577.A0A2K3M8W9"/>
<organism evidence="2 3">
    <name type="scientific">Trifolium pratense</name>
    <name type="common">Red clover</name>
    <dbReference type="NCBI Taxonomy" id="57577"/>
    <lineage>
        <taxon>Eukaryota</taxon>
        <taxon>Viridiplantae</taxon>
        <taxon>Streptophyta</taxon>
        <taxon>Embryophyta</taxon>
        <taxon>Tracheophyta</taxon>
        <taxon>Spermatophyta</taxon>
        <taxon>Magnoliopsida</taxon>
        <taxon>eudicotyledons</taxon>
        <taxon>Gunneridae</taxon>
        <taxon>Pentapetalae</taxon>
        <taxon>rosids</taxon>
        <taxon>fabids</taxon>
        <taxon>Fabales</taxon>
        <taxon>Fabaceae</taxon>
        <taxon>Papilionoideae</taxon>
        <taxon>50 kb inversion clade</taxon>
        <taxon>NPAAA clade</taxon>
        <taxon>Hologalegina</taxon>
        <taxon>IRL clade</taxon>
        <taxon>Trifolieae</taxon>
        <taxon>Trifolium</taxon>
    </lineage>
</organism>
<keyword evidence="1" id="KW-1133">Transmembrane helix</keyword>
<comment type="caution">
    <text evidence="2">The sequence shown here is derived from an EMBL/GenBank/DDBJ whole genome shotgun (WGS) entry which is preliminary data.</text>
</comment>
<feature type="transmembrane region" description="Helical" evidence="1">
    <location>
        <begin position="7"/>
        <end position="27"/>
    </location>
</feature>
<protein>
    <submittedName>
        <fullName evidence="2">Auxin-induced protein 5ng4-like</fullName>
    </submittedName>
</protein>
<evidence type="ECO:0000313" key="3">
    <source>
        <dbReference type="Proteomes" id="UP000236291"/>
    </source>
</evidence>
<keyword evidence="1" id="KW-0812">Transmembrane</keyword>
<name>A0A2K3M8W9_TRIPR</name>